<evidence type="ECO:0000313" key="3">
    <source>
        <dbReference type="Proteomes" id="UP000325579"/>
    </source>
</evidence>
<evidence type="ECO:0000313" key="2">
    <source>
        <dbReference type="EMBL" id="KAE8403377.1"/>
    </source>
</evidence>
<dbReference type="Proteomes" id="UP000325579">
    <property type="component" value="Unassembled WGS sequence"/>
</dbReference>
<keyword evidence="3" id="KW-1185">Reference proteome</keyword>
<dbReference type="AlphaFoldDB" id="A0A5N7DAK7"/>
<keyword evidence="1" id="KW-0732">Signal</keyword>
<sequence>MKFFSFLKLFHLMKTPLLIIFNLPSWTICGRVPKHHVIHLQALTTFLGDDRPFNFTGGMACVPFIFHTCLHPPAYSSHLPLTGRPHVLNYTCVYVK</sequence>
<proteinExistence type="predicted"/>
<organism evidence="2 3">
    <name type="scientific">Aspergillus pseudonomiae</name>
    <dbReference type="NCBI Taxonomy" id="1506151"/>
    <lineage>
        <taxon>Eukaryota</taxon>
        <taxon>Fungi</taxon>
        <taxon>Dikarya</taxon>
        <taxon>Ascomycota</taxon>
        <taxon>Pezizomycotina</taxon>
        <taxon>Eurotiomycetes</taxon>
        <taxon>Eurotiomycetidae</taxon>
        <taxon>Eurotiales</taxon>
        <taxon>Aspergillaceae</taxon>
        <taxon>Aspergillus</taxon>
        <taxon>Aspergillus subgen. Circumdati</taxon>
    </lineage>
</organism>
<feature type="signal peptide" evidence="1">
    <location>
        <begin position="1"/>
        <end position="29"/>
    </location>
</feature>
<dbReference type="GeneID" id="43666872"/>
<reference evidence="2 3" key="1">
    <citation type="submission" date="2019-04" db="EMBL/GenBank/DDBJ databases">
        <authorList>
            <consortium name="DOE Joint Genome Institute"/>
            <person name="Mondo S."/>
            <person name="Kjaerbolling I."/>
            <person name="Vesth T."/>
            <person name="Frisvad J.C."/>
            <person name="Nybo J.L."/>
            <person name="Theobald S."/>
            <person name="Kildgaard S."/>
            <person name="Isbrandt T."/>
            <person name="Kuo A."/>
            <person name="Sato A."/>
            <person name="Lyhne E.K."/>
            <person name="Kogle M.E."/>
            <person name="Wiebenga A."/>
            <person name="Kun R.S."/>
            <person name="Lubbers R.J."/>
            <person name="Makela M.R."/>
            <person name="Barry K."/>
            <person name="Chovatia M."/>
            <person name="Clum A."/>
            <person name="Daum C."/>
            <person name="Haridas S."/>
            <person name="He G."/>
            <person name="LaButti K."/>
            <person name="Lipzen A."/>
            <person name="Riley R."/>
            <person name="Salamov A."/>
            <person name="Simmons B.A."/>
            <person name="Magnuson J.K."/>
            <person name="Henrissat B."/>
            <person name="Mortensen U.H."/>
            <person name="Larsen T.O."/>
            <person name="Devries R.P."/>
            <person name="Grigoriev I.V."/>
            <person name="Machida M."/>
            <person name="Baker S.E."/>
            <person name="Andersen M.R."/>
            <person name="Cantor M.N."/>
            <person name="Hua S.X."/>
        </authorList>
    </citation>
    <scope>NUCLEOTIDE SEQUENCE [LARGE SCALE GENOMIC DNA]</scope>
    <source>
        <strain evidence="2 3">CBS 119388</strain>
    </source>
</reference>
<gene>
    <name evidence="2" type="ORF">BDV37DRAFT_250411</name>
</gene>
<dbReference type="RefSeq" id="XP_031940696.1">
    <property type="nucleotide sequence ID" value="XM_032082181.1"/>
</dbReference>
<evidence type="ECO:0000256" key="1">
    <source>
        <dbReference type="SAM" id="SignalP"/>
    </source>
</evidence>
<name>A0A5N7DAK7_9EURO</name>
<dbReference type="EMBL" id="ML736777">
    <property type="protein sequence ID" value="KAE8403377.1"/>
    <property type="molecule type" value="Genomic_DNA"/>
</dbReference>
<protein>
    <recommendedName>
        <fullName evidence="4">Secreted protein</fullName>
    </recommendedName>
</protein>
<feature type="chain" id="PRO_5024991418" description="Secreted protein" evidence="1">
    <location>
        <begin position="30"/>
        <end position="96"/>
    </location>
</feature>
<accession>A0A5N7DAK7</accession>
<evidence type="ECO:0008006" key="4">
    <source>
        <dbReference type="Google" id="ProtNLM"/>
    </source>
</evidence>